<dbReference type="RefSeq" id="WP_377168811.1">
    <property type="nucleotide sequence ID" value="NZ_JBHTJC010000001.1"/>
</dbReference>
<dbReference type="Proteomes" id="UP001607157">
    <property type="component" value="Unassembled WGS sequence"/>
</dbReference>
<comment type="caution">
    <text evidence="10">The sequence shown here is derived from an EMBL/GenBank/DDBJ whole genome shotgun (WGS) entry which is preliminary data.</text>
</comment>
<keyword evidence="4" id="KW-1003">Cell membrane</keyword>
<dbReference type="InterPro" id="IPR035906">
    <property type="entry name" value="MetI-like_sf"/>
</dbReference>
<evidence type="ECO:0000313" key="10">
    <source>
        <dbReference type="EMBL" id="MFH0252860.1"/>
    </source>
</evidence>
<feature type="transmembrane region" description="Helical" evidence="8">
    <location>
        <begin position="238"/>
        <end position="259"/>
    </location>
</feature>
<dbReference type="EMBL" id="JBIHMM010000001">
    <property type="protein sequence ID" value="MFH0252860.1"/>
    <property type="molecule type" value="Genomic_DNA"/>
</dbReference>
<feature type="transmembrane region" description="Helical" evidence="8">
    <location>
        <begin position="71"/>
        <end position="92"/>
    </location>
</feature>
<feature type="transmembrane region" description="Helical" evidence="8">
    <location>
        <begin position="134"/>
        <end position="160"/>
    </location>
</feature>
<feature type="transmembrane region" description="Helical" evidence="8">
    <location>
        <begin position="104"/>
        <end position="127"/>
    </location>
</feature>
<gene>
    <name evidence="10" type="ORF">ACGRVM_03085</name>
</gene>
<protein>
    <submittedName>
        <fullName evidence="10">ABC transporter permease</fullName>
    </submittedName>
</protein>
<comment type="subcellular location">
    <subcellularLocation>
        <location evidence="1 8">Cell membrane</location>
        <topology evidence="1 8">Multi-pass membrane protein</topology>
    </subcellularLocation>
</comment>
<evidence type="ECO:0000313" key="11">
    <source>
        <dbReference type="Proteomes" id="UP001607157"/>
    </source>
</evidence>
<dbReference type="Gene3D" id="1.10.3720.10">
    <property type="entry name" value="MetI-like"/>
    <property type="match status" value="1"/>
</dbReference>
<reference evidence="10 11" key="1">
    <citation type="submission" date="2024-10" db="EMBL/GenBank/DDBJ databases">
        <authorList>
            <person name="Yang X.-N."/>
        </authorList>
    </citation>
    <scope>NUCLEOTIDE SEQUENCE [LARGE SCALE GENOMIC DNA]</scope>
    <source>
        <strain evidence="10 11">CAU 1059</strain>
    </source>
</reference>
<organism evidence="10 11">
    <name type="scientific">Roseovarius aquimarinus</name>
    <dbReference type="NCBI Taxonomy" id="1229156"/>
    <lineage>
        <taxon>Bacteria</taxon>
        <taxon>Pseudomonadati</taxon>
        <taxon>Pseudomonadota</taxon>
        <taxon>Alphaproteobacteria</taxon>
        <taxon>Rhodobacterales</taxon>
        <taxon>Roseobacteraceae</taxon>
        <taxon>Roseovarius</taxon>
    </lineage>
</organism>
<evidence type="ECO:0000256" key="1">
    <source>
        <dbReference type="ARBA" id="ARBA00004651"/>
    </source>
</evidence>
<keyword evidence="3 8" id="KW-0813">Transport</keyword>
<dbReference type="PANTHER" id="PTHR43848:SF2">
    <property type="entry name" value="PUTRESCINE TRANSPORT SYSTEM PERMEASE PROTEIN POTI"/>
    <property type="match status" value="1"/>
</dbReference>
<dbReference type="InterPro" id="IPR000515">
    <property type="entry name" value="MetI-like"/>
</dbReference>
<keyword evidence="11" id="KW-1185">Reference proteome</keyword>
<feature type="transmembrane region" description="Helical" evidence="8">
    <location>
        <begin position="12"/>
        <end position="36"/>
    </location>
</feature>
<name>A0ABW7I3X3_9RHOB</name>
<keyword evidence="7 8" id="KW-0472">Membrane</keyword>
<feature type="domain" description="ABC transmembrane type-1" evidence="9">
    <location>
        <begin position="68"/>
        <end position="256"/>
    </location>
</feature>
<feature type="transmembrane region" description="Helical" evidence="8">
    <location>
        <begin position="208"/>
        <end position="226"/>
    </location>
</feature>
<dbReference type="Pfam" id="PF00528">
    <property type="entry name" value="BPD_transp_1"/>
    <property type="match status" value="1"/>
</dbReference>
<dbReference type="PROSITE" id="PS50928">
    <property type="entry name" value="ABC_TM1"/>
    <property type="match status" value="1"/>
</dbReference>
<dbReference type="CDD" id="cd06261">
    <property type="entry name" value="TM_PBP2"/>
    <property type="match status" value="1"/>
</dbReference>
<feature type="transmembrane region" description="Helical" evidence="8">
    <location>
        <begin position="180"/>
        <end position="201"/>
    </location>
</feature>
<evidence type="ECO:0000256" key="6">
    <source>
        <dbReference type="ARBA" id="ARBA00022989"/>
    </source>
</evidence>
<evidence type="ECO:0000256" key="4">
    <source>
        <dbReference type="ARBA" id="ARBA00022475"/>
    </source>
</evidence>
<evidence type="ECO:0000256" key="2">
    <source>
        <dbReference type="ARBA" id="ARBA00007069"/>
    </source>
</evidence>
<dbReference type="SUPFAM" id="SSF161098">
    <property type="entry name" value="MetI-like"/>
    <property type="match status" value="1"/>
</dbReference>
<evidence type="ECO:0000256" key="3">
    <source>
        <dbReference type="ARBA" id="ARBA00022448"/>
    </source>
</evidence>
<keyword evidence="6 8" id="KW-1133">Transmembrane helix</keyword>
<evidence type="ECO:0000256" key="5">
    <source>
        <dbReference type="ARBA" id="ARBA00022692"/>
    </source>
</evidence>
<evidence type="ECO:0000259" key="9">
    <source>
        <dbReference type="PROSITE" id="PS50928"/>
    </source>
</evidence>
<keyword evidence="5 8" id="KW-0812">Transmembrane</keyword>
<sequence>MMRGLARYASGRWLAVYATCYMIFLYAPVILLPLFAFNDATIIAFPLAGYTTKWFDLLWETDALHSAVRNSAIVALSTALISTLLGACAARSAAKYRFPAQKGIMGFIMLPLVLPEIIVAVALLVMLMQLGMSLSLWTVIAGHVLICTPFSIAILSSAFAGMEESLEEASFDLGETRWGTFRRVTLPLIMPGIVSSLLITFTISLDEFIIAFFLTGTDVTLPVYIWSQLRFPSKLPSIMALGTILLAVSIALLVVAEFFRRRAVRRRGMDGGSTQGLI</sequence>
<dbReference type="InterPro" id="IPR051789">
    <property type="entry name" value="Bact_Polyamine_Transport"/>
</dbReference>
<proteinExistence type="inferred from homology"/>
<feature type="transmembrane region" description="Helical" evidence="8">
    <location>
        <begin position="42"/>
        <end position="59"/>
    </location>
</feature>
<evidence type="ECO:0000256" key="8">
    <source>
        <dbReference type="RuleBase" id="RU363032"/>
    </source>
</evidence>
<evidence type="ECO:0000256" key="7">
    <source>
        <dbReference type="ARBA" id="ARBA00023136"/>
    </source>
</evidence>
<comment type="similarity">
    <text evidence="2">Belongs to the binding-protein-dependent transport system permease family. CysTW subfamily.</text>
</comment>
<dbReference type="PANTHER" id="PTHR43848">
    <property type="entry name" value="PUTRESCINE TRANSPORT SYSTEM PERMEASE PROTEIN POTI"/>
    <property type="match status" value="1"/>
</dbReference>
<accession>A0ABW7I3X3</accession>